<evidence type="ECO:0000313" key="3">
    <source>
        <dbReference type="Proteomes" id="UP000664417"/>
    </source>
</evidence>
<dbReference type="CDD" id="cd02440">
    <property type="entry name" value="AdoMet_MTases"/>
    <property type="match status" value="1"/>
</dbReference>
<dbReference type="SUPFAM" id="SSF53335">
    <property type="entry name" value="S-adenosyl-L-methionine-dependent methyltransferases"/>
    <property type="match status" value="1"/>
</dbReference>
<evidence type="ECO:0000313" key="2">
    <source>
        <dbReference type="EMBL" id="MBO1317998.1"/>
    </source>
</evidence>
<name>A0A8J7U362_9BACT</name>
<dbReference type="RefSeq" id="WP_207857541.1">
    <property type="nucleotide sequence ID" value="NZ_JAFREP010000004.1"/>
</dbReference>
<protein>
    <submittedName>
        <fullName evidence="2">Methyltransferase domain-containing protein</fullName>
    </submittedName>
</protein>
<dbReference type="Proteomes" id="UP000664417">
    <property type="component" value="Unassembled WGS sequence"/>
</dbReference>
<keyword evidence="3" id="KW-1185">Reference proteome</keyword>
<accession>A0A8J7U362</accession>
<dbReference type="AlphaFoldDB" id="A0A8J7U362"/>
<dbReference type="InterPro" id="IPR029063">
    <property type="entry name" value="SAM-dependent_MTases_sf"/>
</dbReference>
<dbReference type="PANTHER" id="PTHR43591:SF24">
    <property type="entry name" value="2-METHOXY-6-POLYPRENYL-1,4-BENZOQUINOL METHYLASE, MITOCHONDRIAL"/>
    <property type="match status" value="1"/>
</dbReference>
<proteinExistence type="predicted"/>
<organism evidence="2 3">
    <name type="scientific">Acanthopleuribacter pedis</name>
    <dbReference type="NCBI Taxonomy" id="442870"/>
    <lineage>
        <taxon>Bacteria</taxon>
        <taxon>Pseudomonadati</taxon>
        <taxon>Acidobacteriota</taxon>
        <taxon>Holophagae</taxon>
        <taxon>Acanthopleuribacterales</taxon>
        <taxon>Acanthopleuribacteraceae</taxon>
        <taxon>Acanthopleuribacter</taxon>
    </lineage>
</organism>
<gene>
    <name evidence="2" type="ORF">J3U88_05950</name>
</gene>
<keyword evidence="2" id="KW-0808">Transferase</keyword>
<dbReference type="InterPro" id="IPR025714">
    <property type="entry name" value="Methyltranfer_dom"/>
</dbReference>
<dbReference type="PANTHER" id="PTHR43591">
    <property type="entry name" value="METHYLTRANSFERASE"/>
    <property type="match status" value="1"/>
</dbReference>
<dbReference type="Gene3D" id="3.40.50.150">
    <property type="entry name" value="Vaccinia Virus protein VP39"/>
    <property type="match status" value="1"/>
</dbReference>
<evidence type="ECO:0000259" key="1">
    <source>
        <dbReference type="Pfam" id="PF13847"/>
    </source>
</evidence>
<dbReference type="GO" id="GO:0008168">
    <property type="term" value="F:methyltransferase activity"/>
    <property type="evidence" value="ECO:0007669"/>
    <property type="project" value="UniProtKB-KW"/>
</dbReference>
<dbReference type="EMBL" id="JAFREP010000004">
    <property type="protein sequence ID" value="MBO1317998.1"/>
    <property type="molecule type" value="Genomic_DNA"/>
</dbReference>
<keyword evidence="2" id="KW-0489">Methyltransferase</keyword>
<dbReference type="GO" id="GO:0032259">
    <property type="term" value="P:methylation"/>
    <property type="evidence" value="ECO:0007669"/>
    <property type="project" value="UniProtKB-KW"/>
</dbReference>
<feature type="domain" description="Methyltransferase" evidence="1">
    <location>
        <begin position="75"/>
        <end position="210"/>
    </location>
</feature>
<sequence>MVKSLVHFVTPLHEGTKRDYVARVTGADKAACAEIAKQWGKEYWDGDRNHGYGGYRYDGRWAKVARLLIDYYGLKDGQRVLDIGCGKGYLLFELKKILPGLDVVGLDISEYAVENGKEEIKDYLQVGDAVSLPFEDDSFDLVISLMTLHNLPIYDLGKALQEMERVKRGDAYLYIESYRNEQEKVNLLYWQLTCESMFSVKEWHWVFENFGYTGDFEFAFFT</sequence>
<comment type="caution">
    <text evidence="2">The sequence shown here is derived from an EMBL/GenBank/DDBJ whole genome shotgun (WGS) entry which is preliminary data.</text>
</comment>
<reference evidence="2" key="1">
    <citation type="submission" date="2021-03" db="EMBL/GenBank/DDBJ databases">
        <authorList>
            <person name="Wang G."/>
        </authorList>
    </citation>
    <scope>NUCLEOTIDE SEQUENCE</scope>
    <source>
        <strain evidence="2">KCTC 12899</strain>
    </source>
</reference>
<dbReference type="Pfam" id="PF13847">
    <property type="entry name" value="Methyltransf_31"/>
    <property type="match status" value="1"/>
</dbReference>